<dbReference type="AlphaFoldDB" id="A0A830GVY0"/>
<evidence type="ECO:0000313" key="1">
    <source>
        <dbReference type="EMBL" id="GGP21355.1"/>
    </source>
</evidence>
<dbReference type="OrthoDB" id="24973at2157"/>
<evidence type="ECO:0000313" key="2">
    <source>
        <dbReference type="Proteomes" id="UP000610960"/>
    </source>
</evidence>
<reference evidence="1" key="1">
    <citation type="journal article" date="2014" name="Int. J. Syst. Evol. Microbiol.">
        <title>Complete genome sequence of Corynebacterium casei LMG S-19264T (=DSM 44701T), isolated from a smear-ripened cheese.</title>
        <authorList>
            <consortium name="US DOE Joint Genome Institute (JGI-PGF)"/>
            <person name="Walter F."/>
            <person name="Albersmeier A."/>
            <person name="Kalinowski J."/>
            <person name="Ruckert C."/>
        </authorList>
    </citation>
    <scope>NUCLEOTIDE SEQUENCE</scope>
    <source>
        <strain evidence="1">JCM 10088</strain>
    </source>
</reference>
<name>A0A830GVY0_9CREN</name>
<dbReference type="EMBL" id="BMNL01000003">
    <property type="protein sequence ID" value="GGP21355.1"/>
    <property type="molecule type" value="Genomic_DNA"/>
</dbReference>
<sequence length="155" mass="17831">MGIINVNKKAGAMLDELMKDLSRNDLALLERLPHVRETERYRDVIINTLREFHISLVLVRLVFDDGKIKGYSFLIRGDGEVGSLPSSGVVEGFIVEHGGGRSTKFLYEPEEFNGGADLEGRVKMFADMYRKAEERLTELRFKKVYREREAFYLPE</sequence>
<gene>
    <name evidence="1" type="ORF">GCM10007981_12840</name>
</gene>
<dbReference type="Proteomes" id="UP000610960">
    <property type="component" value="Unassembled WGS sequence"/>
</dbReference>
<organism evidence="1 2">
    <name type="scientific">Thermocladium modestius</name>
    <dbReference type="NCBI Taxonomy" id="62609"/>
    <lineage>
        <taxon>Archaea</taxon>
        <taxon>Thermoproteota</taxon>
        <taxon>Thermoprotei</taxon>
        <taxon>Thermoproteales</taxon>
        <taxon>Thermoproteaceae</taxon>
        <taxon>Thermocladium</taxon>
    </lineage>
</organism>
<proteinExistence type="predicted"/>
<comment type="caution">
    <text evidence="1">The sequence shown here is derived from an EMBL/GenBank/DDBJ whole genome shotgun (WGS) entry which is preliminary data.</text>
</comment>
<reference evidence="1" key="2">
    <citation type="submission" date="2020-09" db="EMBL/GenBank/DDBJ databases">
        <authorList>
            <person name="Sun Q."/>
            <person name="Ohkuma M."/>
        </authorList>
    </citation>
    <scope>NUCLEOTIDE SEQUENCE</scope>
    <source>
        <strain evidence="1">JCM 10088</strain>
    </source>
</reference>
<keyword evidence="2" id="KW-1185">Reference proteome</keyword>
<dbReference type="RefSeq" id="WP_188596605.1">
    <property type="nucleotide sequence ID" value="NZ_BMNL01000003.1"/>
</dbReference>
<accession>A0A830GVY0</accession>
<protein>
    <submittedName>
        <fullName evidence="1">Uncharacterized protein</fullName>
    </submittedName>
</protein>